<dbReference type="OrthoDB" id="2441233at2759"/>
<organism evidence="2 3">
    <name type="scientific">Klebsormidium nitens</name>
    <name type="common">Green alga</name>
    <name type="synonym">Ulothrix nitens</name>
    <dbReference type="NCBI Taxonomy" id="105231"/>
    <lineage>
        <taxon>Eukaryota</taxon>
        <taxon>Viridiplantae</taxon>
        <taxon>Streptophyta</taxon>
        <taxon>Klebsormidiophyceae</taxon>
        <taxon>Klebsormidiales</taxon>
        <taxon>Klebsormidiaceae</taxon>
        <taxon>Klebsormidium</taxon>
    </lineage>
</organism>
<dbReference type="InterPro" id="IPR043822">
    <property type="entry name" value="EsV_1_7_cys"/>
</dbReference>
<dbReference type="Proteomes" id="UP000054558">
    <property type="component" value="Unassembled WGS sequence"/>
</dbReference>
<reference evidence="2 3" key="1">
    <citation type="journal article" date="2014" name="Nat. Commun.">
        <title>Klebsormidium flaccidum genome reveals primary factors for plant terrestrial adaptation.</title>
        <authorList>
            <person name="Hori K."/>
            <person name="Maruyama F."/>
            <person name="Fujisawa T."/>
            <person name="Togashi T."/>
            <person name="Yamamoto N."/>
            <person name="Seo M."/>
            <person name="Sato S."/>
            <person name="Yamada T."/>
            <person name="Mori H."/>
            <person name="Tajima N."/>
            <person name="Moriyama T."/>
            <person name="Ikeuchi M."/>
            <person name="Watanabe M."/>
            <person name="Wada H."/>
            <person name="Kobayashi K."/>
            <person name="Saito M."/>
            <person name="Masuda T."/>
            <person name="Sasaki-Sekimoto Y."/>
            <person name="Mashiguchi K."/>
            <person name="Awai K."/>
            <person name="Shimojima M."/>
            <person name="Masuda S."/>
            <person name="Iwai M."/>
            <person name="Nobusawa T."/>
            <person name="Narise T."/>
            <person name="Kondo S."/>
            <person name="Saito H."/>
            <person name="Sato R."/>
            <person name="Murakawa M."/>
            <person name="Ihara Y."/>
            <person name="Oshima-Yamada Y."/>
            <person name="Ohtaka K."/>
            <person name="Satoh M."/>
            <person name="Sonobe K."/>
            <person name="Ishii M."/>
            <person name="Ohtani R."/>
            <person name="Kanamori-Sato M."/>
            <person name="Honoki R."/>
            <person name="Miyazaki D."/>
            <person name="Mochizuki H."/>
            <person name="Umetsu J."/>
            <person name="Higashi K."/>
            <person name="Shibata D."/>
            <person name="Kamiya Y."/>
            <person name="Sato N."/>
            <person name="Nakamura Y."/>
            <person name="Tabata S."/>
            <person name="Ida S."/>
            <person name="Kurokawa K."/>
            <person name="Ohta H."/>
        </authorList>
    </citation>
    <scope>NUCLEOTIDE SEQUENCE [LARGE SCALE GENOMIC DNA]</scope>
    <source>
        <strain evidence="2 3">NIES-2285</strain>
    </source>
</reference>
<dbReference type="AlphaFoldDB" id="A0A1Y1HZA5"/>
<evidence type="ECO:0000256" key="1">
    <source>
        <dbReference type="SAM" id="MobiDB-lite"/>
    </source>
</evidence>
<dbReference type="Pfam" id="PF19114">
    <property type="entry name" value="EsV_1_7_cys"/>
    <property type="match status" value="3"/>
</dbReference>
<feature type="region of interest" description="Disordered" evidence="1">
    <location>
        <begin position="1"/>
        <end position="54"/>
    </location>
</feature>
<dbReference type="EMBL" id="DF237054">
    <property type="protein sequence ID" value="GAQ82261.1"/>
    <property type="molecule type" value="Genomic_DNA"/>
</dbReference>
<evidence type="ECO:0000313" key="2">
    <source>
        <dbReference type="EMBL" id="GAQ82261.1"/>
    </source>
</evidence>
<gene>
    <name evidence="2" type="ORF">KFL_001050240</name>
</gene>
<dbReference type="SMART" id="SM01425">
    <property type="entry name" value="EsV_1_7"/>
    <property type="match status" value="3"/>
</dbReference>
<accession>A0A1Y1HZA5</accession>
<protein>
    <submittedName>
        <fullName evidence="2">Uncharacterized protein</fullName>
    </submittedName>
</protein>
<name>A0A1Y1HZA5_KLENI</name>
<evidence type="ECO:0000313" key="3">
    <source>
        <dbReference type="Proteomes" id="UP000054558"/>
    </source>
</evidence>
<sequence length="509" mass="56263">MDQQSVEDPGDRHRSSLDQQEQRQAISFADVDPCGKAVPMMSLPRRQEGWASRHPGLAAVRRRRQPLTRSPPNLSSECSPGAVEMQEMAAAALCKLDNKRFVQPSPPPTTCCGVVPGGVLHPSREIVPKAKQGDEVGGRRGSTPIVKGMEEFCYTMCTPVDSRGIAAMKTTYAAQPAMGMRQKVQRMSHHQATCHGGGEICVKRPSYGFGEDSRPTCCSSHKETGMEDLISARCSFTGCRTIASYGVQVPGSHVIRRTRCKAHGTSQMMCATKGLPCRAPGDCKTRPSYGWPNKLTGEHRARPERCKMHLLPAMEYMGSSARAKKRRQLEMVKQPVKKPPHHPDTHRRVRRPFFPVSKLTPWTHSTCKSAAISALILEPVLGDIMKMDATEDPPEAGRARCTHGCMRRWPDAGRELLAASESSTEEQASEGWTMQWRELKEHGDQGMLPELEQMEESTKDEMGLFIRPCTPELADMAELDALFPSSWGRLDSPDIGAILQIVNDAQDLV</sequence>
<proteinExistence type="predicted"/>
<keyword evidence="3" id="KW-1185">Reference proteome</keyword>